<comment type="similarity">
    <text evidence="1">Belongs to the CvfB family.</text>
</comment>
<dbReference type="InterPro" id="IPR048588">
    <property type="entry name" value="CvfB_S1_2nd"/>
</dbReference>
<dbReference type="Gene3D" id="1.10.10.10">
    <property type="entry name" value="Winged helix-like DNA-binding domain superfamily/Winged helix DNA-binding domain"/>
    <property type="match status" value="1"/>
</dbReference>
<dbReference type="Pfam" id="PF13509">
    <property type="entry name" value="S1_2"/>
    <property type="match status" value="1"/>
</dbReference>
<dbReference type="SMART" id="SM00316">
    <property type="entry name" value="S1"/>
    <property type="match status" value="2"/>
</dbReference>
<dbReference type="GO" id="GO:0003676">
    <property type="term" value="F:nucleic acid binding"/>
    <property type="evidence" value="ECO:0007669"/>
    <property type="project" value="InterPro"/>
</dbReference>
<dbReference type="InterPro" id="IPR039566">
    <property type="entry name" value="CvfB_S1_st"/>
</dbReference>
<dbReference type="PANTHER" id="PTHR37296">
    <property type="entry name" value="CONSERVED VIRULENCE FACTOR B"/>
    <property type="match status" value="1"/>
</dbReference>
<dbReference type="EMBL" id="LQWZ01000033">
    <property type="protein sequence ID" value="OAH54568.1"/>
    <property type="molecule type" value="Genomic_DNA"/>
</dbReference>
<dbReference type="Pfam" id="PF21191">
    <property type="entry name" value="CvfB_1st"/>
    <property type="match status" value="1"/>
</dbReference>
<feature type="domain" description="S1 motif" evidence="2">
    <location>
        <begin position="4"/>
        <end position="65"/>
    </location>
</feature>
<proteinExistence type="inferred from homology"/>
<dbReference type="InterPro" id="IPR014464">
    <property type="entry name" value="CvfB_fam"/>
</dbReference>
<dbReference type="InterPro" id="IPR048587">
    <property type="entry name" value="CvfB_S1_3rd"/>
</dbReference>
<dbReference type="Gene3D" id="2.40.50.140">
    <property type="entry name" value="Nucleic acid-binding proteins"/>
    <property type="match status" value="2"/>
</dbReference>
<dbReference type="RefSeq" id="WP_018394692.1">
    <property type="nucleotide sequence ID" value="NZ_LQWZ01000033.1"/>
</dbReference>
<accession>A0A177KMA6</accession>
<protein>
    <recommendedName>
        <fullName evidence="2">S1 motif domain-containing protein</fullName>
    </recommendedName>
</protein>
<dbReference type="PANTHER" id="PTHR37296:SF1">
    <property type="entry name" value="CONSERVED VIRULENCE FACTOR B"/>
    <property type="match status" value="1"/>
</dbReference>
<reference evidence="3 4" key="1">
    <citation type="submission" date="2016-01" db="EMBL/GenBank/DDBJ databases">
        <title>Investigation of taxonomic status of Bacillus aminovorans.</title>
        <authorList>
            <person name="Verma A."/>
            <person name="Pal Y."/>
            <person name="Krishnamurthi S."/>
        </authorList>
    </citation>
    <scope>NUCLEOTIDE SEQUENCE [LARGE SCALE GENOMIC DNA]</scope>
    <source>
        <strain evidence="3 4">DSM 4337</strain>
    </source>
</reference>
<dbReference type="InterPro" id="IPR040764">
    <property type="entry name" value="CvfB_WH"/>
</dbReference>
<evidence type="ECO:0000313" key="3">
    <source>
        <dbReference type="EMBL" id="OAH54568.1"/>
    </source>
</evidence>
<sequence>MTLEAGTMVTLTVKNEQEYGWFLMDEEENAVLLHHSEVREGFDPDEPVDVFLYQDHSGRLAATMDKPLMTLGEYAWTEVVGEEVNNLGVFVSIGISKDALVSEDDLPYKYEVRPIEGDKLYCTLKLDKNGRLFAKPATEETIWDIAKRANKTDLNKDFTGIVYRTGKAGSWIITDEQHRAFLHPTQREDEPRVGQAVAGRIIDVHDDGSINVSLLGRRHERQLDDSEKVYEYLMSRSGKMPYSDKSLPEEIEKRFGMSKGAFKRALGKLMKEGKAYQEDGWTYEGTKPTIES</sequence>
<evidence type="ECO:0000313" key="4">
    <source>
        <dbReference type="Proteomes" id="UP000077271"/>
    </source>
</evidence>
<gene>
    <name evidence="3" type="ORF">AWH48_08210</name>
</gene>
<dbReference type="InterPro" id="IPR003029">
    <property type="entry name" value="S1_domain"/>
</dbReference>
<dbReference type="Pfam" id="PF17783">
    <property type="entry name" value="WHD_CvfB"/>
    <property type="match status" value="1"/>
</dbReference>
<dbReference type="AlphaFoldDB" id="A0A177KMA6"/>
<dbReference type="InterPro" id="IPR012340">
    <property type="entry name" value="NA-bd_OB-fold"/>
</dbReference>
<evidence type="ECO:0000256" key="1">
    <source>
        <dbReference type="PIRNR" id="PIRNR012524"/>
    </source>
</evidence>
<feature type="domain" description="S1 motif" evidence="2">
    <location>
        <begin position="153"/>
        <end position="215"/>
    </location>
</feature>
<dbReference type="Proteomes" id="UP000077271">
    <property type="component" value="Unassembled WGS sequence"/>
</dbReference>
<evidence type="ECO:0000259" key="2">
    <source>
        <dbReference type="SMART" id="SM00316"/>
    </source>
</evidence>
<dbReference type="OrthoDB" id="9801597at2"/>
<name>A0A177KMA6_9BACI</name>
<dbReference type="PIRSF" id="PIRSF012524">
    <property type="entry name" value="YitL_S1"/>
    <property type="match status" value="1"/>
</dbReference>
<dbReference type="InterPro" id="IPR036388">
    <property type="entry name" value="WH-like_DNA-bd_sf"/>
</dbReference>
<organism evidence="3 4">
    <name type="scientific">Domibacillus aminovorans</name>
    <dbReference type="NCBI Taxonomy" id="29332"/>
    <lineage>
        <taxon>Bacteria</taxon>
        <taxon>Bacillati</taxon>
        <taxon>Bacillota</taxon>
        <taxon>Bacilli</taxon>
        <taxon>Bacillales</taxon>
        <taxon>Bacillaceae</taxon>
        <taxon>Domibacillus</taxon>
    </lineage>
</organism>
<dbReference type="Pfam" id="PF21543">
    <property type="entry name" value="CvfB_2nd"/>
    <property type="match status" value="1"/>
</dbReference>
<comment type="caution">
    <text evidence="3">The sequence shown here is derived from an EMBL/GenBank/DDBJ whole genome shotgun (WGS) entry which is preliminary data.</text>
</comment>